<dbReference type="Proteomes" id="UP001145087">
    <property type="component" value="Unassembled WGS sequence"/>
</dbReference>
<reference evidence="4" key="1">
    <citation type="submission" date="2022-11" db="EMBL/GenBank/DDBJ databases">
        <title>Marilongibacter aestuarii gen. nov., sp. nov., isolated from tidal flat sediment.</title>
        <authorList>
            <person name="Jiayan W."/>
        </authorList>
    </citation>
    <scope>NUCLEOTIDE SEQUENCE</scope>
    <source>
        <strain evidence="4">Z1-6</strain>
    </source>
</reference>
<dbReference type="AlphaFoldDB" id="A0A9X3F391"/>
<evidence type="ECO:0000259" key="3">
    <source>
        <dbReference type="PROSITE" id="PS50930"/>
    </source>
</evidence>
<evidence type="ECO:0000313" key="5">
    <source>
        <dbReference type="Proteomes" id="UP001145087"/>
    </source>
</evidence>
<name>A0A9X3F391_9BACT</name>
<evidence type="ECO:0000256" key="1">
    <source>
        <dbReference type="PROSITE-ProRule" id="PRU00169"/>
    </source>
</evidence>
<dbReference type="InterPro" id="IPR001789">
    <property type="entry name" value="Sig_transdc_resp-reg_receiver"/>
</dbReference>
<evidence type="ECO:0000313" key="4">
    <source>
        <dbReference type="EMBL" id="MCY1719766.1"/>
    </source>
</evidence>
<dbReference type="PANTHER" id="PTHR37299">
    <property type="entry name" value="TRANSCRIPTIONAL REGULATOR-RELATED"/>
    <property type="match status" value="1"/>
</dbReference>
<dbReference type="Pfam" id="PF00072">
    <property type="entry name" value="Response_reg"/>
    <property type="match status" value="1"/>
</dbReference>
<dbReference type="GO" id="GO:0000156">
    <property type="term" value="F:phosphorelay response regulator activity"/>
    <property type="evidence" value="ECO:0007669"/>
    <property type="project" value="InterPro"/>
</dbReference>
<accession>A0A9X3F391</accession>
<comment type="caution">
    <text evidence="4">The sequence shown here is derived from an EMBL/GenBank/DDBJ whole genome shotgun (WGS) entry which is preliminary data.</text>
</comment>
<evidence type="ECO:0000259" key="2">
    <source>
        <dbReference type="PROSITE" id="PS50110"/>
    </source>
</evidence>
<keyword evidence="5" id="KW-1185">Reference proteome</keyword>
<dbReference type="InterPro" id="IPR011006">
    <property type="entry name" value="CheY-like_superfamily"/>
</dbReference>
<dbReference type="PROSITE" id="PS50930">
    <property type="entry name" value="HTH_LYTTR"/>
    <property type="match status" value="1"/>
</dbReference>
<sequence>MPDFNTFIIDDEPDAGHLLKSLMEEFPAIQVKQIFIDALKALDVVIMEQPRVIFLDIDMPEISGLEFLLQVNKFSPDTKVVFVTAFKNYALEALQNNAFDFICKPISREELRRVVYKIIASVKQESNKTTKDTPQRVLLKTAEGHHYVSVENVLYLEADSNYTNLVLKDGKRLLSSVNLGRIHNQFPKEEFVRISRKHIINKNYLTFMNFCKHYCLVSDNGEEYKLEVSLKMKDLKRELE</sequence>
<dbReference type="SMART" id="SM00448">
    <property type="entry name" value="REC"/>
    <property type="match status" value="1"/>
</dbReference>
<dbReference type="EMBL" id="JAPOHD010000010">
    <property type="protein sequence ID" value="MCY1719766.1"/>
    <property type="molecule type" value="Genomic_DNA"/>
</dbReference>
<dbReference type="SUPFAM" id="SSF52172">
    <property type="entry name" value="CheY-like"/>
    <property type="match status" value="1"/>
</dbReference>
<dbReference type="Pfam" id="PF04397">
    <property type="entry name" value="LytTR"/>
    <property type="match status" value="1"/>
</dbReference>
<dbReference type="SMART" id="SM00850">
    <property type="entry name" value="LytTR"/>
    <property type="match status" value="1"/>
</dbReference>
<feature type="modified residue" description="4-aspartylphosphate" evidence="1">
    <location>
        <position position="56"/>
    </location>
</feature>
<feature type="domain" description="HTH LytTR-type" evidence="3">
    <location>
        <begin position="137"/>
        <end position="240"/>
    </location>
</feature>
<keyword evidence="1" id="KW-0597">Phosphoprotein</keyword>
<dbReference type="Gene3D" id="3.40.50.2300">
    <property type="match status" value="1"/>
</dbReference>
<dbReference type="PANTHER" id="PTHR37299:SF1">
    <property type="entry name" value="STAGE 0 SPORULATION PROTEIN A HOMOLOG"/>
    <property type="match status" value="1"/>
</dbReference>
<keyword evidence="4" id="KW-0238">DNA-binding</keyword>
<protein>
    <submittedName>
        <fullName evidence="4">LytTR family DNA-binding domain-containing protein</fullName>
    </submittedName>
</protein>
<dbReference type="PROSITE" id="PS50110">
    <property type="entry name" value="RESPONSE_REGULATORY"/>
    <property type="match status" value="1"/>
</dbReference>
<dbReference type="InterPro" id="IPR046947">
    <property type="entry name" value="LytR-like"/>
</dbReference>
<dbReference type="GO" id="GO:0003677">
    <property type="term" value="F:DNA binding"/>
    <property type="evidence" value="ECO:0007669"/>
    <property type="project" value="UniProtKB-KW"/>
</dbReference>
<feature type="domain" description="Response regulatory" evidence="2">
    <location>
        <begin position="5"/>
        <end position="119"/>
    </location>
</feature>
<proteinExistence type="predicted"/>
<dbReference type="RefSeq" id="WP_343332102.1">
    <property type="nucleotide sequence ID" value="NZ_JAPOHD010000010.1"/>
</dbReference>
<organism evidence="4 5">
    <name type="scientific">Draconibacterium aestuarii</name>
    <dbReference type="NCBI Taxonomy" id="2998507"/>
    <lineage>
        <taxon>Bacteria</taxon>
        <taxon>Pseudomonadati</taxon>
        <taxon>Bacteroidota</taxon>
        <taxon>Bacteroidia</taxon>
        <taxon>Marinilabiliales</taxon>
        <taxon>Prolixibacteraceae</taxon>
        <taxon>Draconibacterium</taxon>
    </lineage>
</organism>
<gene>
    <name evidence="4" type="ORF">OU798_05395</name>
</gene>
<dbReference type="InterPro" id="IPR007492">
    <property type="entry name" value="LytTR_DNA-bd_dom"/>
</dbReference>
<dbReference type="Gene3D" id="2.40.50.1020">
    <property type="entry name" value="LytTr DNA-binding domain"/>
    <property type="match status" value="1"/>
</dbReference>